<organism evidence="5 6">
    <name type="scientific">Pseudoclavibacter terrae</name>
    <dbReference type="NCBI Taxonomy" id="1530195"/>
    <lineage>
        <taxon>Bacteria</taxon>
        <taxon>Bacillati</taxon>
        <taxon>Actinomycetota</taxon>
        <taxon>Actinomycetes</taxon>
        <taxon>Micrococcales</taxon>
        <taxon>Microbacteriaceae</taxon>
        <taxon>Pseudoclavibacter</taxon>
    </lineage>
</organism>
<dbReference type="Pfam" id="PF00356">
    <property type="entry name" value="LacI"/>
    <property type="match status" value="1"/>
</dbReference>
<name>A0A7J5B4F3_9MICO</name>
<dbReference type="SUPFAM" id="SSF53822">
    <property type="entry name" value="Periplasmic binding protein-like I"/>
    <property type="match status" value="1"/>
</dbReference>
<gene>
    <name evidence="5" type="ORF">F8O03_01475</name>
</gene>
<dbReference type="AlphaFoldDB" id="A0A7J5B4F3"/>
<dbReference type="CDD" id="cd01392">
    <property type="entry name" value="HTH_LacI"/>
    <property type="match status" value="1"/>
</dbReference>
<dbReference type="InterPro" id="IPR000843">
    <property type="entry name" value="HTH_LacI"/>
</dbReference>
<dbReference type="PANTHER" id="PTHR30146:SF153">
    <property type="entry name" value="LACTOSE OPERON REPRESSOR"/>
    <property type="match status" value="1"/>
</dbReference>
<dbReference type="GO" id="GO:0003700">
    <property type="term" value="F:DNA-binding transcription factor activity"/>
    <property type="evidence" value="ECO:0007669"/>
    <property type="project" value="TreeGrafter"/>
</dbReference>
<dbReference type="InterPro" id="IPR028082">
    <property type="entry name" value="Peripla_BP_I"/>
</dbReference>
<dbReference type="SUPFAM" id="SSF47413">
    <property type="entry name" value="lambda repressor-like DNA-binding domains"/>
    <property type="match status" value="1"/>
</dbReference>
<dbReference type="Pfam" id="PF13377">
    <property type="entry name" value="Peripla_BP_3"/>
    <property type="match status" value="1"/>
</dbReference>
<dbReference type="Proteomes" id="UP000490386">
    <property type="component" value="Unassembled WGS sequence"/>
</dbReference>
<comment type="caution">
    <text evidence="5">The sequence shown here is derived from an EMBL/GenBank/DDBJ whole genome shotgun (WGS) entry which is preliminary data.</text>
</comment>
<evidence type="ECO:0000313" key="6">
    <source>
        <dbReference type="Proteomes" id="UP000490386"/>
    </source>
</evidence>
<keyword evidence="3" id="KW-0804">Transcription</keyword>
<feature type="domain" description="HTH lacI-type" evidence="4">
    <location>
        <begin position="12"/>
        <end position="66"/>
    </location>
</feature>
<reference evidence="5 6" key="1">
    <citation type="submission" date="2019-09" db="EMBL/GenBank/DDBJ databases">
        <title>Phylogeny of genus Pseudoclavibacter and closely related genus.</title>
        <authorList>
            <person name="Li Y."/>
        </authorList>
    </citation>
    <scope>NUCLEOTIDE SEQUENCE [LARGE SCALE GENOMIC DNA]</scope>
    <source>
        <strain evidence="5 6">THG-MD12</strain>
    </source>
</reference>
<dbReference type="RefSeq" id="WP_151422074.1">
    <property type="nucleotide sequence ID" value="NZ_WBJX01000001.1"/>
</dbReference>
<dbReference type="OrthoDB" id="3595338at2"/>
<dbReference type="EMBL" id="WBJX01000001">
    <property type="protein sequence ID" value="KAB1639049.1"/>
    <property type="molecule type" value="Genomic_DNA"/>
</dbReference>
<protein>
    <submittedName>
        <fullName evidence="5">LacI family transcriptional regulator</fullName>
    </submittedName>
</protein>
<dbReference type="GO" id="GO:0000976">
    <property type="term" value="F:transcription cis-regulatory region binding"/>
    <property type="evidence" value="ECO:0007669"/>
    <property type="project" value="TreeGrafter"/>
</dbReference>
<keyword evidence="2" id="KW-0238">DNA-binding</keyword>
<sequence length="343" mass="35940">MEETQKSPSTPVTIRDVAERAGVSKSLVSLVLRDAPHVSDTRRAAVLAAIAELGYRPNAHARGLSRAKTRTVGLIVNDLRNPWFVELLEGVSATLHASGHATLLTDSRTDQRIGRSSLDTLIQQGVDGIVVIGTTSEGDAVARIADDLPVVLAGTLDPDLPAVDIVTNDDEAGAHQVTRHLLELGHTRIAYLRGPGRISELREQGFLRAMTEAGLAAHAVTEAGGMSEESAHAAAGRLLSAPEGERVTAIFAFNDASAIGVLSVANTLGLRVPADLSVAGYDNSPLAKFQVVSLTSVDTGNFAIGVQAGTLLLERMQHPVQLQRVQKVATSLAVRGSTGSAPS</sequence>
<dbReference type="Gene3D" id="3.40.50.2300">
    <property type="match status" value="2"/>
</dbReference>
<dbReference type="SMART" id="SM00354">
    <property type="entry name" value="HTH_LACI"/>
    <property type="match status" value="1"/>
</dbReference>
<dbReference type="InterPro" id="IPR010982">
    <property type="entry name" value="Lambda_DNA-bd_dom_sf"/>
</dbReference>
<dbReference type="PANTHER" id="PTHR30146">
    <property type="entry name" value="LACI-RELATED TRANSCRIPTIONAL REPRESSOR"/>
    <property type="match status" value="1"/>
</dbReference>
<keyword evidence="1" id="KW-0805">Transcription regulation</keyword>
<dbReference type="InterPro" id="IPR046335">
    <property type="entry name" value="LacI/GalR-like_sensor"/>
</dbReference>
<dbReference type="CDD" id="cd06267">
    <property type="entry name" value="PBP1_LacI_sugar_binding-like"/>
    <property type="match status" value="1"/>
</dbReference>
<evidence type="ECO:0000256" key="3">
    <source>
        <dbReference type="ARBA" id="ARBA00023163"/>
    </source>
</evidence>
<dbReference type="Gene3D" id="1.10.260.40">
    <property type="entry name" value="lambda repressor-like DNA-binding domains"/>
    <property type="match status" value="1"/>
</dbReference>
<evidence type="ECO:0000256" key="1">
    <source>
        <dbReference type="ARBA" id="ARBA00023015"/>
    </source>
</evidence>
<keyword evidence="6" id="KW-1185">Reference proteome</keyword>
<dbReference type="PROSITE" id="PS50932">
    <property type="entry name" value="HTH_LACI_2"/>
    <property type="match status" value="1"/>
</dbReference>
<evidence type="ECO:0000256" key="2">
    <source>
        <dbReference type="ARBA" id="ARBA00023125"/>
    </source>
</evidence>
<accession>A0A7J5B4F3</accession>
<evidence type="ECO:0000313" key="5">
    <source>
        <dbReference type="EMBL" id="KAB1639049.1"/>
    </source>
</evidence>
<evidence type="ECO:0000259" key="4">
    <source>
        <dbReference type="PROSITE" id="PS50932"/>
    </source>
</evidence>
<proteinExistence type="predicted"/>